<comment type="caution">
    <text evidence="1">The sequence shown here is derived from an EMBL/GenBank/DDBJ whole genome shotgun (WGS) entry which is preliminary data.</text>
</comment>
<proteinExistence type="predicted"/>
<dbReference type="InParanoid" id="A0A151Z8C6"/>
<evidence type="ECO:0008006" key="3">
    <source>
        <dbReference type="Google" id="ProtNLM"/>
    </source>
</evidence>
<sequence>MLVLSKGAQLCKIGNIGIKFSGSNTISRNYSTFSLTNTTMKKKFSIYESNLFVDKPEMSPKQQLKTHSDLSSSNSNSMLFIEKKSLNNTEKVKDDIEEEFEWDVDDSLDDHSIHKERHLHQRLNGSQTKYHYGTTKYMENIQNLYEHARYDDIIYDFFSMDYVNTTPEMLPIVIESMYHLHERALSINKMINEKLITEMLYIMAIHNYSIEKSIEFLENLNIPREMNKCFEKVLDSVHTNHVIWIDKVLSRYQRLDIEGPIIVPGSVNHGKVLSATILANRLEDAIKVFQQIPPEQVSPNVIHHIVSTYIELGQLSEAKSLLLHNKHYNNRPQYIFASIDLSLALGLPKMASEFLLYCKFKKFDVPIELIQNVMLALGRSQNYAELEDIHENFVNRGFSTSEYQIIMLNALVGNHKKQKEVIEHLVKTKTHYNFKLPKFDKRLLNLHSNPNLEQKFNSLDVLSSYVQFDHNNYEKHQSHSKLQQALLSFEKSPKRSLKSNVKSQKPILLDHSATVNTKSNYHHQQQPKYTSQQIQENMKKQKLDINMDENKKKYIDSELQKLKALLMDNKK</sequence>
<dbReference type="OrthoDB" id="10599365at2759"/>
<reference evidence="1 2" key="1">
    <citation type="submission" date="2015-12" db="EMBL/GenBank/DDBJ databases">
        <title>Dictyostelia acquired genes for synthesis and detection of signals that induce cell-type specialization by lateral gene transfer from prokaryotes.</title>
        <authorList>
            <person name="Gloeckner G."/>
            <person name="Schaap P."/>
        </authorList>
    </citation>
    <scope>NUCLEOTIDE SEQUENCE [LARGE SCALE GENOMIC DNA]</scope>
    <source>
        <strain evidence="1 2">TK</strain>
    </source>
</reference>
<gene>
    <name evidence="1" type="ORF">DLAC_08824</name>
</gene>
<dbReference type="EMBL" id="LODT01000037">
    <property type="protein sequence ID" value="KYQ90223.1"/>
    <property type="molecule type" value="Genomic_DNA"/>
</dbReference>
<evidence type="ECO:0000313" key="2">
    <source>
        <dbReference type="Proteomes" id="UP000076078"/>
    </source>
</evidence>
<name>A0A151Z8C6_TIELA</name>
<evidence type="ECO:0000313" key="1">
    <source>
        <dbReference type="EMBL" id="KYQ90223.1"/>
    </source>
</evidence>
<protein>
    <recommendedName>
        <fullName evidence="3">Pentatricopeptide repeat-containing protein</fullName>
    </recommendedName>
</protein>
<organism evidence="1 2">
    <name type="scientific">Tieghemostelium lacteum</name>
    <name type="common">Slime mold</name>
    <name type="synonym">Dictyostelium lacteum</name>
    <dbReference type="NCBI Taxonomy" id="361077"/>
    <lineage>
        <taxon>Eukaryota</taxon>
        <taxon>Amoebozoa</taxon>
        <taxon>Evosea</taxon>
        <taxon>Eumycetozoa</taxon>
        <taxon>Dictyostelia</taxon>
        <taxon>Dictyosteliales</taxon>
        <taxon>Raperosteliaceae</taxon>
        <taxon>Tieghemostelium</taxon>
    </lineage>
</organism>
<dbReference type="AlphaFoldDB" id="A0A151Z8C6"/>
<dbReference type="Proteomes" id="UP000076078">
    <property type="component" value="Unassembled WGS sequence"/>
</dbReference>
<dbReference type="STRING" id="361077.A0A151Z8C6"/>
<accession>A0A151Z8C6</accession>
<keyword evidence="2" id="KW-1185">Reference proteome</keyword>